<accession>A0A0A9TEZ7</accession>
<reference evidence="1" key="2">
    <citation type="journal article" date="2015" name="Data Brief">
        <title>Shoot transcriptome of the giant reed, Arundo donax.</title>
        <authorList>
            <person name="Barrero R.A."/>
            <person name="Guerrero F.D."/>
            <person name="Moolhuijzen P."/>
            <person name="Goolsby J.A."/>
            <person name="Tidwell J."/>
            <person name="Bellgard S.E."/>
            <person name="Bellgard M.I."/>
        </authorList>
    </citation>
    <scope>NUCLEOTIDE SEQUENCE</scope>
    <source>
        <tissue evidence="1">Shoot tissue taken approximately 20 cm above the soil surface</tissue>
    </source>
</reference>
<sequence length="30" mass="3312">MSDIMNCSVRRALTKTIWSLSSPVINISST</sequence>
<name>A0A0A9TEZ7_ARUDO</name>
<protein>
    <submittedName>
        <fullName evidence="1">Uncharacterized protein</fullName>
    </submittedName>
</protein>
<evidence type="ECO:0000313" key="1">
    <source>
        <dbReference type="EMBL" id="JAD37032.1"/>
    </source>
</evidence>
<proteinExistence type="predicted"/>
<dbReference type="AlphaFoldDB" id="A0A0A9TEZ7"/>
<reference evidence="1" key="1">
    <citation type="submission" date="2014-09" db="EMBL/GenBank/DDBJ databases">
        <authorList>
            <person name="Magalhaes I.L.F."/>
            <person name="Oliveira U."/>
            <person name="Santos F.R."/>
            <person name="Vidigal T.H.D.A."/>
            <person name="Brescovit A.D."/>
            <person name="Santos A.J."/>
        </authorList>
    </citation>
    <scope>NUCLEOTIDE SEQUENCE</scope>
    <source>
        <tissue evidence="1">Shoot tissue taken approximately 20 cm above the soil surface</tissue>
    </source>
</reference>
<organism evidence="1">
    <name type="scientific">Arundo donax</name>
    <name type="common">Giant reed</name>
    <name type="synonym">Donax arundinaceus</name>
    <dbReference type="NCBI Taxonomy" id="35708"/>
    <lineage>
        <taxon>Eukaryota</taxon>
        <taxon>Viridiplantae</taxon>
        <taxon>Streptophyta</taxon>
        <taxon>Embryophyta</taxon>
        <taxon>Tracheophyta</taxon>
        <taxon>Spermatophyta</taxon>
        <taxon>Magnoliopsida</taxon>
        <taxon>Liliopsida</taxon>
        <taxon>Poales</taxon>
        <taxon>Poaceae</taxon>
        <taxon>PACMAD clade</taxon>
        <taxon>Arundinoideae</taxon>
        <taxon>Arundineae</taxon>
        <taxon>Arundo</taxon>
    </lineage>
</organism>
<dbReference type="EMBL" id="GBRH01260863">
    <property type="protein sequence ID" value="JAD37032.1"/>
    <property type="molecule type" value="Transcribed_RNA"/>
</dbReference>